<dbReference type="PANTHER" id="PTHR23199:SF12">
    <property type="entry name" value="NEUROTROPHIN 1-RELATED"/>
    <property type="match status" value="1"/>
</dbReference>
<feature type="signal peptide" evidence="4">
    <location>
        <begin position="1"/>
        <end position="18"/>
    </location>
</feature>
<keyword evidence="3" id="KW-0325">Glycoprotein</keyword>
<gene>
    <name evidence="7" type="primary">LOC106459858</name>
</gene>
<feature type="chain" id="PRO_5045195536" evidence="4">
    <location>
        <begin position="19"/>
        <end position="245"/>
    </location>
</feature>
<evidence type="ECO:0000313" key="7">
    <source>
        <dbReference type="RefSeq" id="XP_013774984.1"/>
    </source>
</evidence>
<dbReference type="InterPro" id="IPR032104">
    <property type="entry name" value="Spaetzle"/>
</dbReference>
<name>A0ABM1B523_LIMPO</name>
<evidence type="ECO:0000256" key="4">
    <source>
        <dbReference type="SAM" id="SignalP"/>
    </source>
</evidence>
<keyword evidence="1 4" id="KW-0732">Signal</keyword>
<keyword evidence="6" id="KW-1185">Reference proteome</keyword>
<accession>A0ABM1B523</accession>
<feature type="domain" description="Spaetzle" evidence="5">
    <location>
        <begin position="127"/>
        <end position="221"/>
    </location>
</feature>
<organism evidence="6 7">
    <name type="scientific">Limulus polyphemus</name>
    <name type="common">Atlantic horseshoe crab</name>
    <dbReference type="NCBI Taxonomy" id="6850"/>
    <lineage>
        <taxon>Eukaryota</taxon>
        <taxon>Metazoa</taxon>
        <taxon>Ecdysozoa</taxon>
        <taxon>Arthropoda</taxon>
        <taxon>Chelicerata</taxon>
        <taxon>Merostomata</taxon>
        <taxon>Xiphosura</taxon>
        <taxon>Limulidae</taxon>
        <taxon>Limulus</taxon>
    </lineage>
</organism>
<dbReference type="Proteomes" id="UP000694941">
    <property type="component" value="Unplaced"/>
</dbReference>
<sequence length="245" mass="27714">MDGFLLMFTVVYFEVAHSYPPQYSDGVSVPDNPPHRTRNLTDVEDNSRIVFPDDNLLEPSVDDTGVPLCAQKTKSTFCETVEDYPALRVYEAVNSLPGDVLQMLLEKLSSEVQGRTKFSADDLTDEPICTSMLNTFKPQVGENIKKKWLYIVNNVEVEQFVTSETCSEDGNPCRYVKDNLPFGYSSQCKQKYAYKNLLAIHPKKKSTFLDSFPFPSCCSCFIKLPPEFRRKKPETRVEDSGSGLS</sequence>
<proteinExistence type="predicted"/>
<keyword evidence="2" id="KW-1015">Disulfide bond</keyword>
<reference evidence="7" key="1">
    <citation type="submission" date="2025-08" db="UniProtKB">
        <authorList>
            <consortium name="RefSeq"/>
        </authorList>
    </citation>
    <scope>IDENTIFICATION</scope>
    <source>
        <tissue evidence="7">Muscle</tissue>
    </source>
</reference>
<dbReference type="GeneID" id="106459858"/>
<dbReference type="Gene3D" id="2.10.90.10">
    <property type="entry name" value="Cystine-knot cytokines"/>
    <property type="match status" value="1"/>
</dbReference>
<dbReference type="InterPro" id="IPR052444">
    <property type="entry name" value="Spz/Toll_ligand-like"/>
</dbReference>
<evidence type="ECO:0000256" key="1">
    <source>
        <dbReference type="ARBA" id="ARBA00022729"/>
    </source>
</evidence>
<evidence type="ECO:0000256" key="3">
    <source>
        <dbReference type="ARBA" id="ARBA00023180"/>
    </source>
</evidence>
<dbReference type="InterPro" id="IPR029034">
    <property type="entry name" value="Cystine-knot_cytokine"/>
</dbReference>
<protein>
    <submittedName>
        <fullName evidence="7">Protein spaetzle 5-like isoform X1</fullName>
    </submittedName>
</protein>
<evidence type="ECO:0000259" key="5">
    <source>
        <dbReference type="Pfam" id="PF16077"/>
    </source>
</evidence>
<dbReference type="RefSeq" id="XP_013774984.1">
    <property type="nucleotide sequence ID" value="XM_013919530.2"/>
</dbReference>
<dbReference type="PANTHER" id="PTHR23199">
    <property type="entry name" value="NEUROTROPHIN 1-RELATED"/>
    <property type="match status" value="1"/>
</dbReference>
<evidence type="ECO:0000256" key="2">
    <source>
        <dbReference type="ARBA" id="ARBA00023157"/>
    </source>
</evidence>
<dbReference type="Pfam" id="PF16077">
    <property type="entry name" value="Spaetzle"/>
    <property type="match status" value="1"/>
</dbReference>
<dbReference type="SUPFAM" id="SSF57501">
    <property type="entry name" value="Cystine-knot cytokines"/>
    <property type="match status" value="1"/>
</dbReference>
<evidence type="ECO:0000313" key="6">
    <source>
        <dbReference type="Proteomes" id="UP000694941"/>
    </source>
</evidence>